<dbReference type="GeneID" id="94174382"/>
<dbReference type="InterPro" id="IPR023214">
    <property type="entry name" value="HAD_sf"/>
</dbReference>
<dbReference type="GO" id="GO:0005886">
    <property type="term" value="C:plasma membrane"/>
    <property type="evidence" value="ECO:0007669"/>
    <property type="project" value="TreeGrafter"/>
</dbReference>
<feature type="domain" description="P-type ATPase N-terminal" evidence="9">
    <location>
        <begin position="62"/>
        <end position="123"/>
    </location>
</feature>
<evidence type="ECO:0000256" key="3">
    <source>
        <dbReference type="ARBA" id="ARBA00022723"/>
    </source>
</evidence>
<dbReference type="Pfam" id="PF16212">
    <property type="entry name" value="PhoLip_ATPase_C"/>
    <property type="match status" value="1"/>
</dbReference>
<gene>
    <name evidence="11" type="ORF">CUR178_07223</name>
</gene>
<comment type="caution">
    <text evidence="11">The sequence shown here is derived from an EMBL/GenBank/DDBJ whole genome shotgun (WGS) entry which is preliminary data.</text>
</comment>
<feature type="transmembrane region" description="Helical" evidence="8">
    <location>
        <begin position="2371"/>
        <end position="2391"/>
    </location>
</feature>
<evidence type="ECO:0000256" key="7">
    <source>
        <dbReference type="SAM" id="MobiDB-lite"/>
    </source>
</evidence>
<dbReference type="Gene3D" id="3.40.50.1000">
    <property type="entry name" value="HAD superfamily/HAD-like"/>
    <property type="match status" value="1"/>
</dbReference>
<dbReference type="InterPro" id="IPR018303">
    <property type="entry name" value="ATPase_P-typ_P_site"/>
</dbReference>
<comment type="subcellular location">
    <subcellularLocation>
        <location evidence="1">Membrane</location>
        <topology evidence="1">Multi-pass membrane protein</topology>
    </subcellularLocation>
</comment>
<dbReference type="RefSeq" id="XP_067695258.1">
    <property type="nucleotide sequence ID" value="XM_067838872.1"/>
</dbReference>
<dbReference type="GO" id="GO:0005524">
    <property type="term" value="F:ATP binding"/>
    <property type="evidence" value="ECO:0007669"/>
    <property type="project" value="InterPro"/>
</dbReference>
<feature type="region of interest" description="Disordered" evidence="7">
    <location>
        <begin position="167"/>
        <end position="216"/>
    </location>
</feature>
<dbReference type="InterPro" id="IPR032630">
    <property type="entry name" value="P_typ_ATPase_c"/>
</dbReference>
<dbReference type="InterPro" id="IPR023298">
    <property type="entry name" value="ATPase_P-typ_TM_dom_sf"/>
</dbReference>
<keyword evidence="6 8" id="KW-0472">Membrane</keyword>
<dbReference type="InterPro" id="IPR001757">
    <property type="entry name" value="P_typ_ATPase"/>
</dbReference>
<dbReference type="InterPro" id="IPR032631">
    <property type="entry name" value="P-type_ATPase_N"/>
</dbReference>
<dbReference type="Pfam" id="PF16209">
    <property type="entry name" value="PhoLip_ATPase_N"/>
    <property type="match status" value="1"/>
</dbReference>
<feature type="transmembrane region" description="Helical" evidence="8">
    <location>
        <begin position="885"/>
        <end position="907"/>
    </location>
</feature>
<evidence type="ECO:0000259" key="9">
    <source>
        <dbReference type="Pfam" id="PF16209"/>
    </source>
</evidence>
<dbReference type="SUPFAM" id="SSF81665">
    <property type="entry name" value="Calcium ATPase, transmembrane domain M"/>
    <property type="match status" value="1"/>
</dbReference>
<feature type="transmembrane region" description="Helical" evidence="8">
    <location>
        <begin position="2442"/>
        <end position="2464"/>
    </location>
</feature>
<feature type="compositionally biased region" description="Low complexity" evidence="7">
    <location>
        <begin position="175"/>
        <end position="184"/>
    </location>
</feature>
<feature type="region of interest" description="Disordered" evidence="7">
    <location>
        <begin position="2515"/>
        <end position="2541"/>
    </location>
</feature>
<feature type="transmembrane region" description="Helical" evidence="8">
    <location>
        <begin position="828"/>
        <end position="850"/>
    </location>
</feature>
<organism evidence="11 12">
    <name type="scientific">Leishmania enriettii</name>
    <dbReference type="NCBI Taxonomy" id="5663"/>
    <lineage>
        <taxon>Eukaryota</taxon>
        <taxon>Discoba</taxon>
        <taxon>Euglenozoa</taxon>
        <taxon>Kinetoplastea</taxon>
        <taxon>Metakinetoplastina</taxon>
        <taxon>Trypanosomatida</taxon>
        <taxon>Trypanosomatidae</taxon>
        <taxon>Leishmaniinae</taxon>
        <taxon>Leishmania</taxon>
    </lineage>
</organism>
<dbReference type="InterPro" id="IPR008250">
    <property type="entry name" value="ATPase_P-typ_transduc_dom_A_sf"/>
</dbReference>
<dbReference type="SUPFAM" id="SSF56784">
    <property type="entry name" value="HAD-like"/>
    <property type="match status" value="1"/>
</dbReference>
<keyword evidence="12" id="KW-1185">Reference proteome</keyword>
<dbReference type="InterPro" id="IPR036412">
    <property type="entry name" value="HAD-like_sf"/>
</dbReference>
<keyword evidence="2 8" id="KW-0812">Transmembrane</keyword>
<keyword evidence="5 8" id="KW-1133">Transmembrane helix</keyword>
<protein>
    <recommendedName>
        <fullName evidence="13">P-type phospholipid transporter</fullName>
    </recommendedName>
</protein>
<dbReference type="PANTHER" id="PTHR24092">
    <property type="entry name" value="PROBABLE PHOSPHOLIPID-TRANSPORTING ATPASE"/>
    <property type="match status" value="1"/>
</dbReference>
<feature type="region of interest" description="Disordered" evidence="7">
    <location>
        <begin position="1093"/>
        <end position="1214"/>
    </location>
</feature>
<evidence type="ECO:0000256" key="5">
    <source>
        <dbReference type="ARBA" id="ARBA00022989"/>
    </source>
</evidence>
<dbReference type="Proteomes" id="UP000674179">
    <property type="component" value="Chromosome 9"/>
</dbReference>
<feature type="region of interest" description="Disordered" evidence="7">
    <location>
        <begin position="247"/>
        <end position="314"/>
    </location>
</feature>
<evidence type="ECO:0000256" key="1">
    <source>
        <dbReference type="ARBA" id="ARBA00004141"/>
    </source>
</evidence>
<feature type="transmembrane region" description="Helical" evidence="8">
    <location>
        <begin position="2398"/>
        <end position="2422"/>
    </location>
</feature>
<feature type="domain" description="P-type ATPase C-terminal" evidence="10">
    <location>
        <begin position="2218"/>
        <end position="2469"/>
    </location>
</feature>
<evidence type="ECO:0000256" key="2">
    <source>
        <dbReference type="ARBA" id="ARBA00022692"/>
    </source>
</evidence>
<feature type="compositionally biased region" description="Polar residues" evidence="7">
    <location>
        <begin position="1426"/>
        <end position="1448"/>
    </location>
</feature>
<dbReference type="PANTHER" id="PTHR24092:SF51">
    <property type="entry name" value="ATPASE, PUTATIVE-RELATED"/>
    <property type="match status" value="1"/>
</dbReference>
<feature type="region of interest" description="Disordered" evidence="7">
    <location>
        <begin position="1723"/>
        <end position="1742"/>
    </location>
</feature>
<feature type="compositionally biased region" description="Basic residues" evidence="7">
    <location>
        <begin position="1335"/>
        <end position="1348"/>
    </location>
</feature>
<feature type="compositionally biased region" description="Low complexity" evidence="7">
    <location>
        <begin position="1125"/>
        <end position="1134"/>
    </location>
</feature>
<evidence type="ECO:0000256" key="8">
    <source>
        <dbReference type="SAM" id="Phobius"/>
    </source>
</evidence>
<dbReference type="EMBL" id="JAFHKP010000009">
    <property type="protein sequence ID" value="KAG5484632.1"/>
    <property type="molecule type" value="Genomic_DNA"/>
</dbReference>
<feature type="compositionally biased region" description="Polar residues" evidence="7">
    <location>
        <begin position="1199"/>
        <end position="1214"/>
    </location>
</feature>
<accession>A0A836GMB6</accession>
<proteinExistence type="predicted"/>
<dbReference type="Gene3D" id="3.40.1110.10">
    <property type="entry name" value="Calcium-transporting ATPase, cytoplasmic domain N"/>
    <property type="match status" value="2"/>
</dbReference>
<feature type="compositionally biased region" description="Polar residues" evidence="7">
    <location>
        <begin position="1755"/>
        <end position="1764"/>
    </location>
</feature>
<dbReference type="NCBIfam" id="TIGR01494">
    <property type="entry name" value="ATPase_P-type"/>
    <property type="match status" value="1"/>
</dbReference>
<feature type="compositionally biased region" description="Low complexity" evidence="7">
    <location>
        <begin position="2005"/>
        <end position="2020"/>
    </location>
</feature>
<feature type="transmembrane region" description="Helical" evidence="8">
    <location>
        <begin position="2331"/>
        <end position="2351"/>
    </location>
</feature>
<keyword evidence="4" id="KW-0460">Magnesium</keyword>
<feature type="region of interest" description="Disordered" evidence="7">
    <location>
        <begin position="1646"/>
        <end position="1700"/>
    </location>
</feature>
<dbReference type="OrthoDB" id="377733at2759"/>
<dbReference type="Gene3D" id="2.70.150.10">
    <property type="entry name" value="Calcium-transporting ATPase, cytoplasmic transduction domain A"/>
    <property type="match status" value="1"/>
</dbReference>
<feature type="region of interest" description="Disordered" evidence="7">
    <location>
        <begin position="1297"/>
        <end position="1396"/>
    </location>
</feature>
<name>A0A836GMB6_LEIEN</name>
<dbReference type="GO" id="GO:0045332">
    <property type="term" value="P:phospholipid translocation"/>
    <property type="evidence" value="ECO:0007669"/>
    <property type="project" value="TreeGrafter"/>
</dbReference>
<evidence type="ECO:0000313" key="11">
    <source>
        <dbReference type="EMBL" id="KAG5484632.1"/>
    </source>
</evidence>
<dbReference type="KEGG" id="lenr:94174382"/>
<feature type="compositionally biased region" description="Basic and acidic residues" evidence="7">
    <location>
        <begin position="265"/>
        <end position="274"/>
    </location>
</feature>
<dbReference type="GO" id="GO:0140326">
    <property type="term" value="F:ATPase-coupled intramembrane lipid transporter activity"/>
    <property type="evidence" value="ECO:0007669"/>
    <property type="project" value="TreeGrafter"/>
</dbReference>
<feature type="region of interest" description="Disordered" evidence="7">
    <location>
        <begin position="1749"/>
        <end position="1791"/>
    </location>
</feature>
<feature type="compositionally biased region" description="Low complexity" evidence="7">
    <location>
        <begin position="2039"/>
        <end position="2055"/>
    </location>
</feature>
<reference evidence="11 12" key="1">
    <citation type="submission" date="2021-02" db="EMBL/GenBank/DDBJ databases">
        <title>Leishmania (Mundinia) enrietti genome sequencing and assembly.</title>
        <authorList>
            <person name="Almutairi H."/>
            <person name="Gatherer D."/>
        </authorList>
    </citation>
    <scope>NUCLEOTIDE SEQUENCE [LARGE SCALE GENOMIC DNA]</scope>
    <source>
        <strain evidence="11">CUR178</strain>
    </source>
</reference>
<evidence type="ECO:0008006" key="13">
    <source>
        <dbReference type="Google" id="ProtNLM"/>
    </source>
</evidence>
<feature type="region of interest" description="Disordered" evidence="7">
    <location>
        <begin position="1423"/>
        <end position="1454"/>
    </location>
</feature>
<feature type="region of interest" description="Disordered" evidence="7">
    <location>
        <begin position="1996"/>
        <end position="2057"/>
    </location>
</feature>
<feature type="compositionally biased region" description="Low complexity" evidence="7">
    <location>
        <begin position="1646"/>
        <end position="1655"/>
    </location>
</feature>
<dbReference type="SUPFAM" id="SSF81653">
    <property type="entry name" value="Calcium ATPase, transduction domain A"/>
    <property type="match status" value="1"/>
</dbReference>
<sequence>MQKVKVILGRFPATIRRTFGCVSTNGDVIDGDEDYSAADTAKDGCSAGSEQTAFVEIDLLRNDLNRQRKFPGNSVRTAKYTLLTGLPLSLLYQFYKVSNLYFLLVMIITLVPGASPINPFSSIVPLCIVLGAGILKDLWEDCKRRKADKRANEMIVYVLRADTDVTSKGMHHRGSTAAATTSSSNGTPIEKQELTSISDGGVAEPSRGKGTTEDSLEAAAKEAVVHGAGHPKQNPPHRRQRVVRILSQLGRLREGTKARSGNKPHGGEKAHVQDGVEMTAHGPSDGSSKKTPEASTLRHTSKQSREPATPVAAGEPAVTFQPVRSCDVYPGDIMLFRLGEEVKADCVLLNTSLPDGLTYIETANLDGESNAKTRRANIHTVEALGTVEDLVEKALGVSASDAAAVQARMNGKDIRPQGTRTLSSETTARSKVRMNYCRTGGGADRGAGAAIEEASATDVKRLNGAQLLNSPSTPPETSAGWPAHSERTAAADGDGMTFATAILEPSSPSGDFGNSSPPHQRILRAPAFLKCEGREATEHDWAAAVAERGTAHPFSYHQRGFSYPHQPLQRFASSSATAIPLARTASAFSATATGAFCSGAGNVASGMSAEHVRHQLLMTLNERLAEEGQLPVPRQLQKLSEQYERAVHSRANSASAHVLSLTRANTLYRSHSDSRPHVAANRTCESESVLFGDGTGPELRVGSRGHSYSFSALGGSVVAGDEPIRGNRRVDSSEITAVAVPGGRPASGVVLIASAPTPDLSMWFGQLRLPTGEMIPLSIDQFIPRGCLIRNTDWVLGAVVYTGRHTKMLLNLQPKSHKMTNMARRLNHLNACFFLLNQVFMLLLCGLAVWSQQRLLRKVPGAKTNHSAWYIQWHLERYSGASLFWWRYLTNFVLLSYLIPMSLYVTLEFNKAMQMLLIGVDKRMAVFDEFTGAIKRARPKTSELNCQLGHVRYIFTDKTGTLTENLMTYVGGVVNGRTHNETEQPGGIGYALLRRSAAHLAASLGASMFSSSMGPAEKASLLRLQHRHRHLDSSGGREASTLDDGVMARFLAAMQKLNEIATDTSCVMGGNSECSLTHPLPCAAAAIASHADAADSGHVETPQQGELGTPPAEAAAVDRPVAQDAPSGALPAALGSGGDVYPGTDDGGADAVSRPTVQEAHEHTTPSGEVARLADDALAGSGGGGGNPCGSSHKPAAASPSQKPTHPKLSSSYQWGTGVFSRGTLTGCGSGPVGVAEPGADGIESGGVSGLAGLSRISEAVLERDPLFRYLRALALCHSVVCFPVDAVDGTTKAQLAAENCKGVPPEKKRHKRRRRDEEHNPSTAAGEDGAPHERKGKHPHHCHRKHGGPGVGKDAPRRHGGSASTADPAHSSAHHQHSREAAHHAPQPSTLSPMLPLADISGSNFVEIPYAVPSGPAACEDFGPYTTSGTNGGRRSQSAHSPSNGSGVTPFAATVTNMNGSHHQENTSFAAPEATVVDSGLPMKGAFQLTASSVAMLHGRTSSTSWYQNRYLHRAMHSRNYSALASRDDGELHRAGGLLERTAASLAPGDSAMMEATASIAALDLEQFIDRSKMYEGQSLDEIALVNAARENGFSLFERTAKQMYVKALGRVLCYDIIAELEFTPQRKLMSILLQRRPDLDSEAAAASMSAGRSAHYHRRRVSATDATPAARTESESLSATASRILPNGGGPFPAEAEKANRDGAACSLPCPSTALPSREAHKCKAAEQREEKDANKGADAPAARALPLPSVHLPSSTNQRPTAQVGESEVFTLPPPSSGTQHLSHQAPFGEPSSCRDYFASTAGSRFAGSAGAPSSAPGKYLLLVKGADSSMMEIVNMQKRANVQVKDKMLKELDAMAQLGLRTLVLGQRHLSEEEVREWLPIFHTAQCAMHDRSEKLHEAYALLEKDIDIVGTTAVEDKLQEEVPQTLEFCIQASIVVWMLTGDKRETAVTIAHTSGLVKGSYSDYVCHLDVSDIVEEEVLLQQQKRYKEQRLLKAKRGTRGEASPPSESRSSSSSDAGDDLMSPWASTTTHAHRSVSSGTRSQQQRSAQARPGILGSATVASTACARSEAETTNEISGSKGSELSASAGAAQSLYARKCARIDKQLKEAEDKCSEGQQVFGTHVVVIVVDGKTLDFIFEDSDRARRFFLLGSQCRSAVCCRMTPLQKAKVVRMFKRNTNSVVLVIGDGANDVSMIQESSIGVGIMGLEGSQAEMASDYALPKFRFLKRLLFVHGRFSVFREAHCIIYSLYKNVILTVGMIAYQFYAGYSGQALIDSWLLAMFSIFFTSLQPMMIGILDKDVEDELAESLPKLYPPLSQELMYFSYPYIIKWLFDGLAQGLVFFFFLMYTVGVQDNLHTHMSAAIEDYGATFFTMLVLIVDLRVAMLVTYYMIPFAVVVGLEIILLPVIELVYSSLHSLAGSNWFVRVANELYGTSVKFWLMLFFACGVLIVFTMASNMYIQLFAPWQNAGLAMHAARRSHHRIPYKHTKQKLKAEYARLLARYEELIKAQQQREESNRESSGTNGKAATRCDGRSKC</sequence>
<dbReference type="GO" id="GO:0046872">
    <property type="term" value="F:metal ion binding"/>
    <property type="evidence" value="ECO:0007669"/>
    <property type="project" value="UniProtKB-KW"/>
</dbReference>
<evidence type="ECO:0000256" key="6">
    <source>
        <dbReference type="ARBA" id="ARBA00023136"/>
    </source>
</evidence>
<dbReference type="GO" id="GO:0016887">
    <property type="term" value="F:ATP hydrolysis activity"/>
    <property type="evidence" value="ECO:0007669"/>
    <property type="project" value="InterPro"/>
</dbReference>
<evidence type="ECO:0000256" key="4">
    <source>
        <dbReference type="ARBA" id="ARBA00022842"/>
    </source>
</evidence>
<dbReference type="PROSITE" id="PS00154">
    <property type="entry name" value="ATPASE_E1_E2"/>
    <property type="match status" value="1"/>
</dbReference>
<evidence type="ECO:0000259" key="10">
    <source>
        <dbReference type="Pfam" id="PF16212"/>
    </source>
</evidence>
<dbReference type="SUPFAM" id="SSF81660">
    <property type="entry name" value="Metal cation-transporting ATPase, ATP-binding domain N"/>
    <property type="match status" value="1"/>
</dbReference>
<feature type="compositionally biased region" description="Basic and acidic residues" evidence="7">
    <location>
        <begin position="1723"/>
        <end position="1738"/>
    </location>
</feature>
<dbReference type="InterPro" id="IPR023299">
    <property type="entry name" value="ATPase_P-typ_cyto_dom_N"/>
</dbReference>
<evidence type="ECO:0000313" key="12">
    <source>
        <dbReference type="Proteomes" id="UP000674179"/>
    </source>
</evidence>
<keyword evidence="3" id="KW-0479">Metal-binding</keyword>